<name>A0A420I9A1_9PEZI</name>
<keyword evidence="2" id="KW-0732">Signal</keyword>
<gene>
    <name evidence="3" type="ORF">GcM3_109021</name>
</gene>
<accession>A0A420I9A1</accession>
<evidence type="ECO:0000313" key="3">
    <source>
        <dbReference type="EMBL" id="RKF66871.1"/>
    </source>
</evidence>
<comment type="caution">
    <text evidence="3">The sequence shown here is derived from an EMBL/GenBank/DDBJ whole genome shotgun (WGS) entry which is preliminary data.</text>
</comment>
<dbReference type="Proteomes" id="UP000283383">
    <property type="component" value="Unassembled WGS sequence"/>
</dbReference>
<sequence>MRSLSFQIIYTAIILPLIIAYPNSKQESDSFSATNSKQLFLRSEGSPSLTTNPRPNPKSKSVRGTKQGYKCDGRFYSQAKIKEVEKRFCKINAQRLQKALVVSNVPEPRIPAHIYPELNGRYVWTPISSIVNVVLDISINV</sequence>
<feature type="signal peptide" evidence="2">
    <location>
        <begin position="1"/>
        <end position="20"/>
    </location>
</feature>
<organism evidence="3 4">
    <name type="scientific">Golovinomyces cichoracearum</name>
    <dbReference type="NCBI Taxonomy" id="62708"/>
    <lineage>
        <taxon>Eukaryota</taxon>
        <taxon>Fungi</taxon>
        <taxon>Dikarya</taxon>
        <taxon>Ascomycota</taxon>
        <taxon>Pezizomycotina</taxon>
        <taxon>Leotiomycetes</taxon>
        <taxon>Erysiphales</taxon>
        <taxon>Erysiphaceae</taxon>
        <taxon>Golovinomyces</taxon>
    </lineage>
</organism>
<feature type="chain" id="PRO_5019564028" description="Secreted effector protein" evidence="2">
    <location>
        <begin position="21"/>
        <end position="141"/>
    </location>
</feature>
<feature type="region of interest" description="Disordered" evidence="1">
    <location>
        <begin position="42"/>
        <end position="66"/>
    </location>
</feature>
<evidence type="ECO:0000256" key="2">
    <source>
        <dbReference type="SAM" id="SignalP"/>
    </source>
</evidence>
<protein>
    <recommendedName>
        <fullName evidence="5">Secreted effector protein</fullName>
    </recommendedName>
</protein>
<proteinExistence type="predicted"/>
<keyword evidence="4" id="KW-1185">Reference proteome</keyword>
<evidence type="ECO:0000313" key="4">
    <source>
        <dbReference type="Proteomes" id="UP000283383"/>
    </source>
</evidence>
<dbReference type="AlphaFoldDB" id="A0A420I9A1"/>
<dbReference type="EMBL" id="MCBQ01010939">
    <property type="protein sequence ID" value="RKF66871.1"/>
    <property type="molecule type" value="Genomic_DNA"/>
</dbReference>
<reference evidence="3 4" key="1">
    <citation type="journal article" date="2018" name="BMC Genomics">
        <title>Comparative genome analyses reveal sequence features reflecting distinct modes of host-adaptation between dicot and monocot powdery mildew.</title>
        <authorList>
            <person name="Wu Y."/>
            <person name="Ma X."/>
            <person name="Pan Z."/>
            <person name="Kale S.D."/>
            <person name="Song Y."/>
            <person name="King H."/>
            <person name="Zhang Q."/>
            <person name="Presley C."/>
            <person name="Deng X."/>
            <person name="Wei C.I."/>
            <person name="Xiao S."/>
        </authorList>
    </citation>
    <scope>NUCLEOTIDE SEQUENCE [LARGE SCALE GENOMIC DNA]</scope>
    <source>
        <strain evidence="3">UMSG3</strain>
    </source>
</reference>
<evidence type="ECO:0000256" key="1">
    <source>
        <dbReference type="SAM" id="MobiDB-lite"/>
    </source>
</evidence>
<feature type="compositionally biased region" description="Polar residues" evidence="1">
    <location>
        <begin position="45"/>
        <end position="64"/>
    </location>
</feature>
<evidence type="ECO:0008006" key="5">
    <source>
        <dbReference type="Google" id="ProtNLM"/>
    </source>
</evidence>